<organism evidence="2 3">
    <name type="scientific">Malus baccata</name>
    <name type="common">Siberian crab apple</name>
    <name type="synonym">Pyrus baccata</name>
    <dbReference type="NCBI Taxonomy" id="106549"/>
    <lineage>
        <taxon>Eukaryota</taxon>
        <taxon>Viridiplantae</taxon>
        <taxon>Streptophyta</taxon>
        <taxon>Embryophyta</taxon>
        <taxon>Tracheophyta</taxon>
        <taxon>Spermatophyta</taxon>
        <taxon>Magnoliopsida</taxon>
        <taxon>eudicotyledons</taxon>
        <taxon>Gunneridae</taxon>
        <taxon>Pentapetalae</taxon>
        <taxon>rosids</taxon>
        <taxon>fabids</taxon>
        <taxon>Rosales</taxon>
        <taxon>Rosaceae</taxon>
        <taxon>Amygdaloideae</taxon>
        <taxon>Maleae</taxon>
        <taxon>Malus</taxon>
    </lineage>
</organism>
<feature type="region of interest" description="Disordered" evidence="1">
    <location>
        <begin position="66"/>
        <end position="87"/>
    </location>
</feature>
<dbReference type="Proteomes" id="UP000315295">
    <property type="component" value="Unassembled WGS sequence"/>
</dbReference>
<protein>
    <submittedName>
        <fullName evidence="2">Uncharacterized protein</fullName>
    </submittedName>
</protein>
<evidence type="ECO:0000256" key="1">
    <source>
        <dbReference type="SAM" id="MobiDB-lite"/>
    </source>
</evidence>
<gene>
    <name evidence="2" type="ORF">C1H46_012165</name>
</gene>
<evidence type="ECO:0000313" key="3">
    <source>
        <dbReference type="Proteomes" id="UP000315295"/>
    </source>
</evidence>
<accession>A0A540MTP3</accession>
<evidence type="ECO:0000313" key="2">
    <source>
        <dbReference type="EMBL" id="TQE02164.1"/>
    </source>
</evidence>
<sequence length="129" mass="13879">MTYPAALVIWPLAQMGYPGQGQLQMARGPSPLECHLRSLLGWACHSSSRAHNRCSSGRGLYMAPPPQMMRGPHPSPPGNAFSAGWSSNVWTTPPRHASASTQSSEPAATLKEYALFCLSRVKILNVCCG</sequence>
<name>A0A540MTP3_MALBA</name>
<feature type="compositionally biased region" description="Pro residues" evidence="1">
    <location>
        <begin position="66"/>
        <end position="77"/>
    </location>
</feature>
<reference evidence="2 3" key="1">
    <citation type="journal article" date="2019" name="G3 (Bethesda)">
        <title>Sequencing of a Wild Apple (Malus baccata) Genome Unravels the Differences Between Cultivated and Wild Apple Species Regarding Disease Resistance and Cold Tolerance.</title>
        <authorList>
            <person name="Chen X."/>
        </authorList>
    </citation>
    <scope>NUCLEOTIDE SEQUENCE [LARGE SCALE GENOMIC DNA]</scope>
    <source>
        <strain evidence="3">cv. Shandingzi</strain>
        <tissue evidence="2">Leaves</tissue>
    </source>
</reference>
<keyword evidence="3" id="KW-1185">Reference proteome</keyword>
<comment type="caution">
    <text evidence="2">The sequence shown here is derived from an EMBL/GenBank/DDBJ whole genome shotgun (WGS) entry which is preliminary data.</text>
</comment>
<dbReference type="EMBL" id="VIEB01000180">
    <property type="protein sequence ID" value="TQE02164.1"/>
    <property type="molecule type" value="Genomic_DNA"/>
</dbReference>
<dbReference type="AlphaFoldDB" id="A0A540MTP3"/>
<proteinExistence type="predicted"/>